<dbReference type="Pfam" id="PF07681">
    <property type="entry name" value="DoxX"/>
    <property type="match status" value="1"/>
</dbReference>
<protein>
    <submittedName>
        <fullName evidence="6">Putative membrane protein YkgB</fullName>
    </submittedName>
</protein>
<proteinExistence type="predicted"/>
<evidence type="ECO:0000313" key="7">
    <source>
        <dbReference type="Proteomes" id="UP000241118"/>
    </source>
</evidence>
<keyword evidence="2 5" id="KW-0812">Transmembrane</keyword>
<evidence type="ECO:0000256" key="5">
    <source>
        <dbReference type="SAM" id="Phobius"/>
    </source>
</evidence>
<dbReference type="AlphaFoldDB" id="A0A2P8IJ54"/>
<comment type="caution">
    <text evidence="6">The sequence shown here is derived from an EMBL/GenBank/DDBJ whole genome shotgun (WGS) entry which is preliminary data.</text>
</comment>
<keyword evidence="4 5" id="KW-0472">Membrane</keyword>
<organism evidence="6 7">
    <name type="scientific">Saccharothrix carnea</name>
    <dbReference type="NCBI Taxonomy" id="1280637"/>
    <lineage>
        <taxon>Bacteria</taxon>
        <taxon>Bacillati</taxon>
        <taxon>Actinomycetota</taxon>
        <taxon>Actinomycetes</taxon>
        <taxon>Pseudonocardiales</taxon>
        <taxon>Pseudonocardiaceae</taxon>
        <taxon>Saccharothrix</taxon>
    </lineage>
</organism>
<evidence type="ECO:0000256" key="2">
    <source>
        <dbReference type="ARBA" id="ARBA00022692"/>
    </source>
</evidence>
<dbReference type="EMBL" id="PYAX01000001">
    <property type="protein sequence ID" value="PSL58487.1"/>
    <property type="molecule type" value="Genomic_DNA"/>
</dbReference>
<reference evidence="6 7" key="1">
    <citation type="submission" date="2018-03" db="EMBL/GenBank/DDBJ databases">
        <title>Genomic Encyclopedia of Type Strains, Phase III (KMG-III): the genomes of soil and plant-associated and newly described type strains.</title>
        <authorList>
            <person name="Whitman W."/>
        </authorList>
    </citation>
    <scope>NUCLEOTIDE SEQUENCE [LARGE SCALE GENOMIC DNA]</scope>
    <source>
        <strain evidence="6 7">CGMCC 4.7097</strain>
    </source>
</reference>
<accession>A0A2P8IJ54</accession>
<sequence>MVPLAKEVMWMTEFQSRPDAPVNALRALSIPLLRGSLGVVFVWFGALKVTGTTPVAELVARTVPWLDPGVFVFTLGAVEVVLGIALVVGFRLRWVALLVVLHLAGTFSTLVLQPSVAFQAGNPLLLTMTGEFVVKNLVLITAGLAVMSADAPVRQRVARADVARR</sequence>
<evidence type="ECO:0000256" key="3">
    <source>
        <dbReference type="ARBA" id="ARBA00022989"/>
    </source>
</evidence>
<evidence type="ECO:0000313" key="6">
    <source>
        <dbReference type="EMBL" id="PSL58487.1"/>
    </source>
</evidence>
<comment type="subcellular location">
    <subcellularLocation>
        <location evidence="1">Membrane</location>
        <topology evidence="1">Multi-pass membrane protein</topology>
    </subcellularLocation>
</comment>
<keyword evidence="3 5" id="KW-1133">Transmembrane helix</keyword>
<dbReference type="Proteomes" id="UP000241118">
    <property type="component" value="Unassembled WGS sequence"/>
</dbReference>
<feature type="transmembrane region" description="Helical" evidence="5">
    <location>
        <begin position="132"/>
        <end position="149"/>
    </location>
</feature>
<evidence type="ECO:0000256" key="4">
    <source>
        <dbReference type="ARBA" id="ARBA00023136"/>
    </source>
</evidence>
<feature type="transmembrane region" description="Helical" evidence="5">
    <location>
        <begin position="65"/>
        <end position="87"/>
    </location>
</feature>
<dbReference type="GO" id="GO:0016020">
    <property type="term" value="C:membrane"/>
    <property type="evidence" value="ECO:0007669"/>
    <property type="project" value="UniProtKB-SubCell"/>
</dbReference>
<dbReference type="InterPro" id="IPR032808">
    <property type="entry name" value="DoxX"/>
</dbReference>
<evidence type="ECO:0000256" key="1">
    <source>
        <dbReference type="ARBA" id="ARBA00004141"/>
    </source>
</evidence>
<name>A0A2P8IJ54_SACCR</name>
<gene>
    <name evidence="6" type="ORF">B0I31_101706</name>
</gene>
<dbReference type="OrthoDB" id="265224at2"/>
<feature type="transmembrane region" description="Helical" evidence="5">
    <location>
        <begin position="94"/>
        <end position="112"/>
    </location>
</feature>
<keyword evidence="7" id="KW-1185">Reference proteome</keyword>